<dbReference type="AlphaFoldDB" id="A0A0D3KG17"/>
<dbReference type="HOGENOM" id="CLU_3112800_0_0_1"/>
<keyword evidence="4" id="KW-1185">Reference proteome</keyword>
<dbReference type="EnsemblProtists" id="EOD34702">
    <property type="protein sequence ID" value="EOD34702"/>
    <property type="gene ID" value="EMIHUDRAFT_78039"/>
</dbReference>
<dbReference type="GO" id="GO:0003824">
    <property type="term" value="F:catalytic activity"/>
    <property type="evidence" value="ECO:0007669"/>
    <property type="project" value="InterPro"/>
</dbReference>
<dbReference type="Pfam" id="PF02979">
    <property type="entry name" value="NHase_alpha"/>
    <property type="match status" value="1"/>
</dbReference>
<evidence type="ECO:0000313" key="4">
    <source>
        <dbReference type="Proteomes" id="UP000013827"/>
    </source>
</evidence>
<keyword evidence="1" id="KW-0479">Metal-binding</keyword>
<accession>A0A0D3KG17</accession>
<dbReference type="RefSeq" id="XP_005787131.1">
    <property type="nucleotide sequence ID" value="XM_005787074.1"/>
</dbReference>
<feature type="domain" description="Nitrile hydratase alpha/Thiocyanate hydrolase gamma" evidence="2">
    <location>
        <begin position="3"/>
        <end position="46"/>
    </location>
</feature>
<dbReference type="SUPFAM" id="SSF56209">
    <property type="entry name" value="Nitrile hydratase alpha chain"/>
    <property type="match status" value="1"/>
</dbReference>
<dbReference type="PaxDb" id="2903-EOD34702"/>
<dbReference type="Gene3D" id="3.90.330.10">
    <property type="entry name" value="Nitrile hydratase alpha /Thiocyanate hydrolase gamma"/>
    <property type="match status" value="1"/>
</dbReference>
<reference evidence="4" key="1">
    <citation type="journal article" date="2013" name="Nature">
        <title>Pan genome of the phytoplankton Emiliania underpins its global distribution.</title>
        <authorList>
            <person name="Read B.A."/>
            <person name="Kegel J."/>
            <person name="Klute M.J."/>
            <person name="Kuo A."/>
            <person name="Lefebvre S.C."/>
            <person name="Maumus F."/>
            <person name="Mayer C."/>
            <person name="Miller J."/>
            <person name="Monier A."/>
            <person name="Salamov A."/>
            <person name="Young J."/>
            <person name="Aguilar M."/>
            <person name="Claverie J.M."/>
            <person name="Frickenhaus S."/>
            <person name="Gonzalez K."/>
            <person name="Herman E.K."/>
            <person name="Lin Y.C."/>
            <person name="Napier J."/>
            <person name="Ogata H."/>
            <person name="Sarno A.F."/>
            <person name="Shmutz J."/>
            <person name="Schroeder D."/>
            <person name="de Vargas C."/>
            <person name="Verret F."/>
            <person name="von Dassow P."/>
            <person name="Valentin K."/>
            <person name="Van de Peer Y."/>
            <person name="Wheeler G."/>
            <person name="Dacks J.B."/>
            <person name="Delwiche C.F."/>
            <person name="Dyhrman S.T."/>
            <person name="Glockner G."/>
            <person name="John U."/>
            <person name="Richards T."/>
            <person name="Worden A.Z."/>
            <person name="Zhang X."/>
            <person name="Grigoriev I.V."/>
            <person name="Allen A.E."/>
            <person name="Bidle K."/>
            <person name="Borodovsky M."/>
            <person name="Bowler C."/>
            <person name="Brownlee C."/>
            <person name="Cock J.M."/>
            <person name="Elias M."/>
            <person name="Gladyshev V.N."/>
            <person name="Groth M."/>
            <person name="Guda C."/>
            <person name="Hadaegh A."/>
            <person name="Iglesias-Rodriguez M.D."/>
            <person name="Jenkins J."/>
            <person name="Jones B.M."/>
            <person name="Lawson T."/>
            <person name="Leese F."/>
            <person name="Lindquist E."/>
            <person name="Lobanov A."/>
            <person name="Lomsadze A."/>
            <person name="Malik S.B."/>
            <person name="Marsh M.E."/>
            <person name="Mackinder L."/>
            <person name="Mock T."/>
            <person name="Mueller-Roeber B."/>
            <person name="Pagarete A."/>
            <person name="Parker M."/>
            <person name="Probert I."/>
            <person name="Quesneville H."/>
            <person name="Raines C."/>
            <person name="Rensing S.A."/>
            <person name="Riano-Pachon D.M."/>
            <person name="Richier S."/>
            <person name="Rokitta S."/>
            <person name="Shiraiwa Y."/>
            <person name="Soanes D.M."/>
            <person name="van der Giezen M."/>
            <person name="Wahlund T.M."/>
            <person name="Williams B."/>
            <person name="Wilson W."/>
            <person name="Wolfe G."/>
            <person name="Wurch L.L."/>
        </authorList>
    </citation>
    <scope>NUCLEOTIDE SEQUENCE</scope>
</reference>
<proteinExistence type="predicted"/>
<evidence type="ECO:0000313" key="3">
    <source>
        <dbReference type="EnsemblProtists" id="EOD34702"/>
    </source>
</evidence>
<organism evidence="3 4">
    <name type="scientific">Emiliania huxleyi (strain CCMP1516)</name>
    <dbReference type="NCBI Taxonomy" id="280463"/>
    <lineage>
        <taxon>Eukaryota</taxon>
        <taxon>Haptista</taxon>
        <taxon>Haptophyta</taxon>
        <taxon>Prymnesiophyceae</taxon>
        <taxon>Isochrysidales</taxon>
        <taxon>Noelaerhabdaceae</taxon>
        <taxon>Emiliania</taxon>
    </lineage>
</organism>
<dbReference type="InterPro" id="IPR004232">
    <property type="entry name" value="CN_Hdrtase_a/SCN_Hdrlase_g"/>
</dbReference>
<protein>
    <recommendedName>
        <fullName evidence="2">Nitrile hydratase alpha/Thiocyanate hydrolase gamma domain-containing protein</fullName>
    </recommendedName>
</protein>
<reference evidence="3" key="2">
    <citation type="submission" date="2024-10" db="UniProtKB">
        <authorList>
            <consortium name="EnsemblProtists"/>
        </authorList>
    </citation>
    <scope>IDENTIFICATION</scope>
</reference>
<evidence type="ECO:0000256" key="1">
    <source>
        <dbReference type="ARBA" id="ARBA00022723"/>
    </source>
</evidence>
<dbReference type="Proteomes" id="UP000013827">
    <property type="component" value="Unassembled WGS sequence"/>
</dbReference>
<dbReference type="GO" id="GO:0046914">
    <property type="term" value="F:transition metal ion binding"/>
    <property type="evidence" value="ECO:0007669"/>
    <property type="project" value="InterPro"/>
</dbReference>
<sequence length="51" mass="5331">GHRLAVHDATADLRFLVLPARPEGTGGWSAEQLATLVTRDAMIGTAVCEVG</sequence>
<dbReference type="KEGG" id="ehx:EMIHUDRAFT_78039"/>
<dbReference type="InterPro" id="IPR036648">
    <property type="entry name" value="CN_Hdrase_a/SCN_Hdrase_g_sf"/>
</dbReference>
<dbReference type="GeneID" id="17279973"/>
<evidence type="ECO:0000259" key="2">
    <source>
        <dbReference type="Pfam" id="PF02979"/>
    </source>
</evidence>
<name>A0A0D3KG17_EMIH1</name>